<dbReference type="PANTHER" id="PTHR11078">
    <property type="entry name" value="N UTILIZATION SUBSTANCE PROTEIN B-RELATED"/>
    <property type="match status" value="1"/>
</dbReference>
<reference evidence="8" key="2">
    <citation type="journal article" date="2021" name="PeerJ">
        <title>Extensive microbial diversity within the chicken gut microbiome revealed by metagenomics and culture.</title>
        <authorList>
            <person name="Gilroy R."/>
            <person name="Ravi A."/>
            <person name="Getino M."/>
            <person name="Pursley I."/>
            <person name="Horton D.L."/>
            <person name="Alikhan N.F."/>
            <person name="Baker D."/>
            <person name="Gharbi K."/>
            <person name="Hall N."/>
            <person name="Watson M."/>
            <person name="Adriaenssens E.M."/>
            <person name="Foster-Nyarko E."/>
            <person name="Jarju S."/>
            <person name="Secka A."/>
            <person name="Antonio M."/>
            <person name="Oren A."/>
            <person name="Chaudhuri R.R."/>
            <person name="La Ragione R."/>
            <person name="Hildebrand F."/>
            <person name="Pallen M.J."/>
        </authorList>
    </citation>
    <scope>NUCLEOTIDE SEQUENCE</scope>
    <source>
        <strain evidence="8">CHK195-15760</strain>
    </source>
</reference>
<evidence type="ECO:0000256" key="6">
    <source>
        <dbReference type="HAMAP-Rule" id="MF_00073"/>
    </source>
</evidence>
<protein>
    <recommendedName>
        <fullName evidence="6">Transcription antitermination protein NusB</fullName>
    </recommendedName>
    <alternativeName>
        <fullName evidence="6">Antitermination factor NusB</fullName>
    </alternativeName>
</protein>
<dbReference type="Pfam" id="PF01029">
    <property type="entry name" value="NusB"/>
    <property type="match status" value="1"/>
</dbReference>
<organism evidence="8 9">
    <name type="scientific">Candidatus Merdicola faecigallinarum</name>
    <dbReference type="NCBI Taxonomy" id="2840862"/>
    <lineage>
        <taxon>Bacteria</taxon>
        <taxon>Bacillati</taxon>
        <taxon>Bacillota</taxon>
        <taxon>Clostridia</taxon>
        <taxon>Candidatus Merdicola</taxon>
    </lineage>
</organism>
<name>A0A9D1LZJ2_9FIRM</name>
<dbReference type="GO" id="GO:0031564">
    <property type="term" value="P:transcription antitermination"/>
    <property type="evidence" value="ECO:0007669"/>
    <property type="project" value="UniProtKB-KW"/>
</dbReference>
<keyword evidence="4 6" id="KW-0805">Transcription regulation</keyword>
<comment type="similarity">
    <text evidence="1 6">Belongs to the NusB family.</text>
</comment>
<feature type="domain" description="NusB/RsmB/TIM44" evidence="7">
    <location>
        <begin position="5"/>
        <end position="131"/>
    </location>
</feature>
<dbReference type="GO" id="GO:0003723">
    <property type="term" value="F:RNA binding"/>
    <property type="evidence" value="ECO:0007669"/>
    <property type="project" value="UniProtKB-UniRule"/>
</dbReference>
<dbReference type="InterPro" id="IPR011605">
    <property type="entry name" value="NusB_fam"/>
</dbReference>
<dbReference type="SUPFAM" id="SSF48013">
    <property type="entry name" value="NusB-like"/>
    <property type="match status" value="1"/>
</dbReference>
<dbReference type="InterPro" id="IPR006027">
    <property type="entry name" value="NusB_RsmB_TIM44"/>
</dbReference>
<evidence type="ECO:0000256" key="2">
    <source>
        <dbReference type="ARBA" id="ARBA00022814"/>
    </source>
</evidence>
<evidence type="ECO:0000259" key="7">
    <source>
        <dbReference type="Pfam" id="PF01029"/>
    </source>
</evidence>
<dbReference type="AlphaFoldDB" id="A0A9D1LZJ2"/>
<keyword evidence="2 6" id="KW-0889">Transcription antitermination</keyword>
<keyword evidence="3 6" id="KW-0694">RNA-binding</keyword>
<evidence type="ECO:0000313" key="8">
    <source>
        <dbReference type="EMBL" id="HIU51058.1"/>
    </source>
</evidence>
<dbReference type="GO" id="GO:0005829">
    <property type="term" value="C:cytosol"/>
    <property type="evidence" value="ECO:0007669"/>
    <property type="project" value="TreeGrafter"/>
</dbReference>
<dbReference type="GO" id="GO:0006353">
    <property type="term" value="P:DNA-templated transcription termination"/>
    <property type="evidence" value="ECO:0007669"/>
    <property type="project" value="UniProtKB-UniRule"/>
</dbReference>
<dbReference type="InterPro" id="IPR035926">
    <property type="entry name" value="NusB-like_sf"/>
</dbReference>
<gene>
    <name evidence="6 8" type="primary">nusB</name>
    <name evidence="8" type="ORF">IAB70_00270</name>
</gene>
<dbReference type="Proteomes" id="UP000824093">
    <property type="component" value="Unassembled WGS sequence"/>
</dbReference>
<dbReference type="PANTHER" id="PTHR11078:SF3">
    <property type="entry name" value="ANTITERMINATION NUSB DOMAIN-CONTAINING PROTEIN"/>
    <property type="match status" value="1"/>
</dbReference>
<evidence type="ECO:0000256" key="3">
    <source>
        <dbReference type="ARBA" id="ARBA00022884"/>
    </source>
</evidence>
<sequence>MDRSARREMVFKLLYSLEIQKTSNEEEIKLFIENNGIIENEDQEYIANFVNGVIENNARIREEISQNLKKEWSIERISKIDLALLELAIYEILYKKVPFKVVINEVVELAKKYGEEQSPNFINGILANIVKKIGVEE</sequence>
<comment type="function">
    <text evidence="6">Involved in transcription antitermination. Required for transcription of ribosomal RNA (rRNA) genes. Binds specifically to the boxA antiterminator sequence of the ribosomal RNA (rrn) operons.</text>
</comment>
<dbReference type="Gene3D" id="1.10.940.10">
    <property type="entry name" value="NusB-like"/>
    <property type="match status" value="1"/>
</dbReference>
<reference evidence="8" key="1">
    <citation type="submission" date="2020-10" db="EMBL/GenBank/DDBJ databases">
        <authorList>
            <person name="Gilroy R."/>
        </authorList>
    </citation>
    <scope>NUCLEOTIDE SEQUENCE</scope>
    <source>
        <strain evidence="8">CHK195-15760</strain>
    </source>
</reference>
<dbReference type="EMBL" id="DVNH01000003">
    <property type="protein sequence ID" value="HIU51058.1"/>
    <property type="molecule type" value="Genomic_DNA"/>
</dbReference>
<evidence type="ECO:0000256" key="1">
    <source>
        <dbReference type="ARBA" id="ARBA00005952"/>
    </source>
</evidence>
<comment type="caution">
    <text evidence="8">The sequence shown here is derived from an EMBL/GenBank/DDBJ whole genome shotgun (WGS) entry which is preliminary data.</text>
</comment>
<evidence type="ECO:0000313" key="9">
    <source>
        <dbReference type="Proteomes" id="UP000824093"/>
    </source>
</evidence>
<dbReference type="HAMAP" id="MF_00073">
    <property type="entry name" value="NusB"/>
    <property type="match status" value="1"/>
</dbReference>
<evidence type="ECO:0000256" key="4">
    <source>
        <dbReference type="ARBA" id="ARBA00023015"/>
    </source>
</evidence>
<evidence type="ECO:0000256" key="5">
    <source>
        <dbReference type="ARBA" id="ARBA00023163"/>
    </source>
</evidence>
<dbReference type="NCBIfam" id="TIGR01951">
    <property type="entry name" value="nusB"/>
    <property type="match status" value="1"/>
</dbReference>
<proteinExistence type="inferred from homology"/>
<accession>A0A9D1LZJ2</accession>
<keyword evidence="5 6" id="KW-0804">Transcription</keyword>